<proteinExistence type="predicted"/>
<feature type="compositionally biased region" description="Polar residues" evidence="2">
    <location>
        <begin position="156"/>
        <end position="165"/>
    </location>
</feature>
<keyword evidence="5" id="KW-1185">Reference proteome</keyword>
<evidence type="ECO:0000313" key="4">
    <source>
        <dbReference type="EMBL" id="KAL1276256.1"/>
    </source>
</evidence>
<feature type="domain" description="Chromo" evidence="3">
    <location>
        <begin position="59"/>
        <end position="117"/>
    </location>
</feature>
<reference evidence="4 5" key="1">
    <citation type="submission" date="2023-09" db="EMBL/GenBank/DDBJ databases">
        <authorList>
            <person name="Wang M."/>
        </authorList>
    </citation>
    <scope>NUCLEOTIDE SEQUENCE [LARGE SCALE GENOMIC DNA]</scope>
    <source>
        <strain evidence="4">GT-2023</strain>
        <tissue evidence="4">Liver</tissue>
    </source>
</reference>
<evidence type="ECO:0000256" key="1">
    <source>
        <dbReference type="ARBA" id="ARBA00004123"/>
    </source>
</evidence>
<dbReference type="PROSITE" id="PS50013">
    <property type="entry name" value="CHROMO_2"/>
    <property type="match status" value="1"/>
</dbReference>
<dbReference type="Pfam" id="PF00385">
    <property type="entry name" value="Chromo"/>
    <property type="match status" value="1"/>
</dbReference>
<dbReference type="Proteomes" id="UP001558613">
    <property type="component" value="Unassembled WGS sequence"/>
</dbReference>
<feature type="region of interest" description="Disordered" evidence="2">
    <location>
        <begin position="1"/>
        <end position="56"/>
    </location>
</feature>
<dbReference type="InterPro" id="IPR016197">
    <property type="entry name" value="Chromo-like_dom_sf"/>
</dbReference>
<dbReference type="InterPro" id="IPR023780">
    <property type="entry name" value="Chromo_domain"/>
</dbReference>
<sequence length="221" mass="25451">MRTEEAPRVKNEDTEEQTDLMALKEERQELTKIEEKDQYPTRAEAGPPPPEVLDQPEIYTVHEILDSRRRGGRLEYLVDWEGYGPEERSWVPRNFTESVEEIKLFRSIMDETQTSGDEDFLTGYSSVKWKRSEPALSCVSMKSDWSMNRPVKFRSGDTQPELSSVHQKRSEPEPSCVSMKSDWSMNRPVKFKSGDTQPELSLLHHKRSEPEPSCVSIGASV</sequence>
<evidence type="ECO:0000259" key="3">
    <source>
        <dbReference type="PROSITE" id="PS50013"/>
    </source>
</evidence>
<dbReference type="EMBL" id="JAYMGO010000004">
    <property type="protein sequence ID" value="KAL1276256.1"/>
    <property type="molecule type" value="Genomic_DNA"/>
</dbReference>
<dbReference type="Gene3D" id="2.40.50.40">
    <property type="match status" value="1"/>
</dbReference>
<gene>
    <name evidence="4" type="ORF">QQF64_035879</name>
</gene>
<feature type="compositionally biased region" description="Basic and acidic residues" evidence="2">
    <location>
        <begin position="1"/>
        <end position="12"/>
    </location>
</feature>
<comment type="subcellular location">
    <subcellularLocation>
        <location evidence="1">Nucleus</location>
    </subcellularLocation>
</comment>
<dbReference type="InterPro" id="IPR000953">
    <property type="entry name" value="Chromo/chromo_shadow_dom"/>
</dbReference>
<dbReference type="SMART" id="SM00298">
    <property type="entry name" value="CHROMO"/>
    <property type="match status" value="1"/>
</dbReference>
<accession>A0ABR3NHH3</accession>
<evidence type="ECO:0000313" key="5">
    <source>
        <dbReference type="Proteomes" id="UP001558613"/>
    </source>
</evidence>
<dbReference type="CDD" id="cd00024">
    <property type="entry name" value="CD_CSD"/>
    <property type="match status" value="1"/>
</dbReference>
<comment type="caution">
    <text evidence="4">The sequence shown here is derived from an EMBL/GenBank/DDBJ whole genome shotgun (WGS) entry which is preliminary data.</text>
</comment>
<organism evidence="4 5">
    <name type="scientific">Cirrhinus molitorella</name>
    <name type="common">mud carp</name>
    <dbReference type="NCBI Taxonomy" id="172907"/>
    <lineage>
        <taxon>Eukaryota</taxon>
        <taxon>Metazoa</taxon>
        <taxon>Chordata</taxon>
        <taxon>Craniata</taxon>
        <taxon>Vertebrata</taxon>
        <taxon>Euteleostomi</taxon>
        <taxon>Actinopterygii</taxon>
        <taxon>Neopterygii</taxon>
        <taxon>Teleostei</taxon>
        <taxon>Ostariophysi</taxon>
        <taxon>Cypriniformes</taxon>
        <taxon>Cyprinidae</taxon>
        <taxon>Labeoninae</taxon>
        <taxon>Labeonini</taxon>
        <taxon>Cirrhinus</taxon>
    </lineage>
</organism>
<name>A0ABR3NHH3_9TELE</name>
<dbReference type="SUPFAM" id="SSF54160">
    <property type="entry name" value="Chromo domain-like"/>
    <property type="match status" value="1"/>
</dbReference>
<feature type="compositionally biased region" description="Basic and acidic residues" evidence="2">
    <location>
        <begin position="22"/>
        <end position="39"/>
    </location>
</feature>
<evidence type="ECO:0000256" key="2">
    <source>
        <dbReference type="SAM" id="MobiDB-lite"/>
    </source>
</evidence>
<protein>
    <recommendedName>
        <fullName evidence="3">Chromo domain-containing protein</fullName>
    </recommendedName>
</protein>
<feature type="region of interest" description="Disordered" evidence="2">
    <location>
        <begin position="153"/>
        <end position="221"/>
    </location>
</feature>